<evidence type="ECO:0000256" key="1">
    <source>
        <dbReference type="SAM" id="Phobius"/>
    </source>
</evidence>
<dbReference type="EMBL" id="UINC01085878">
    <property type="protein sequence ID" value="SVC33818.1"/>
    <property type="molecule type" value="Genomic_DNA"/>
</dbReference>
<feature type="transmembrane region" description="Helical" evidence="1">
    <location>
        <begin position="194"/>
        <end position="216"/>
    </location>
</feature>
<reference evidence="2" key="1">
    <citation type="submission" date="2018-05" db="EMBL/GenBank/DDBJ databases">
        <authorList>
            <person name="Lanie J.A."/>
            <person name="Ng W.-L."/>
            <person name="Kazmierczak K.M."/>
            <person name="Andrzejewski T.M."/>
            <person name="Davidsen T.M."/>
            <person name="Wayne K.J."/>
            <person name="Tettelin H."/>
            <person name="Glass J.I."/>
            <person name="Rusch D."/>
            <person name="Podicherti R."/>
            <person name="Tsui H.-C.T."/>
            <person name="Winkler M.E."/>
        </authorList>
    </citation>
    <scope>NUCLEOTIDE SEQUENCE</scope>
</reference>
<dbReference type="InterPro" id="IPR016516">
    <property type="entry name" value="UCP07580"/>
</dbReference>
<dbReference type="Pfam" id="PF10118">
    <property type="entry name" value="Metal_hydrol"/>
    <property type="match status" value="1"/>
</dbReference>
<keyword evidence="1" id="KW-0472">Membrane</keyword>
<gene>
    <name evidence="2" type="ORF">METZ01_LOCUS286672</name>
</gene>
<keyword evidence="1" id="KW-0812">Transmembrane</keyword>
<feature type="transmembrane region" description="Helical" evidence="1">
    <location>
        <begin position="228"/>
        <end position="251"/>
    </location>
</feature>
<sequence>MNKNYQYKPKRVDSIVVRPFSFNFPDDLKAIWVPGNPVRSHFWNGISLTMPYLEPYLIKTNREAMQYIKEPSLLKDMKAFNQQERNHFQCHRRVNELLKKNGYPQFERIEQYYKASYERLKKRSLRTRLAYSAGFETMTKGFTNFVIRKRSQLWVGADKHMTTFWLMHLLEEGEHKTVAFDVYMAYSGKYLPRAIGVLHGTYHVIWLALIAMFSALKRDCLLTKPKTFFMILKEFSFLSWNVFPYIFYALLPWHDPRSFEDPEWMLEWIEGYKEQEEKQSIPLLDTNNPRIPVPF</sequence>
<evidence type="ECO:0008006" key="3">
    <source>
        <dbReference type="Google" id="ProtNLM"/>
    </source>
</evidence>
<dbReference type="PANTHER" id="PTHR39456:SF1">
    <property type="entry name" value="METAL-DEPENDENT HYDROLASE"/>
    <property type="match status" value="1"/>
</dbReference>
<proteinExistence type="predicted"/>
<dbReference type="AlphaFoldDB" id="A0A382LAH2"/>
<name>A0A382LAH2_9ZZZZ</name>
<organism evidence="2">
    <name type="scientific">marine metagenome</name>
    <dbReference type="NCBI Taxonomy" id="408172"/>
    <lineage>
        <taxon>unclassified sequences</taxon>
        <taxon>metagenomes</taxon>
        <taxon>ecological metagenomes</taxon>
    </lineage>
</organism>
<evidence type="ECO:0000313" key="2">
    <source>
        <dbReference type="EMBL" id="SVC33818.1"/>
    </source>
</evidence>
<accession>A0A382LAH2</accession>
<dbReference type="PANTHER" id="PTHR39456">
    <property type="entry name" value="METAL-DEPENDENT HYDROLASE"/>
    <property type="match status" value="1"/>
</dbReference>
<keyword evidence="1" id="KW-1133">Transmembrane helix</keyword>
<protein>
    <recommendedName>
        <fullName evidence="3">Metal-dependent hydrolase</fullName>
    </recommendedName>
</protein>